<reference evidence="1" key="1">
    <citation type="journal article" date="2015" name="Genome Biol. Evol.">
        <title>Organellar Genomes of White Spruce (Picea glauca): Assembly and Annotation.</title>
        <authorList>
            <person name="Jackman S.D."/>
            <person name="Warren R.L."/>
            <person name="Gibb E.A."/>
            <person name="Vandervalk B.P."/>
            <person name="Mohamadi H."/>
            <person name="Chu J."/>
            <person name="Raymond A."/>
            <person name="Pleasance S."/>
            <person name="Coope R."/>
            <person name="Wildung M.R."/>
            <person name="Ritland C.E."/>
            <person name="Bousquet J."/>
            <person name="Jones S.J."/>
            <person name="Bohlmann J."/>
            <person name="Birol I."/>
        </authorList>
    </citation>
    <scope>NUCLEOTIDE SEQUENCE [LARGE SCALE GENOMIC DNA]</scope>
    <source>
        <tissue evidence="1">Flushing bud</tissue>
    </source>
</reference>
<comment type="caution">
    <text evidence="1">The sequence shown here is derived from an EMBL/GenBank/DDBJ whole genome shotgun (WGS) entry which is preliminary data.</text>
</comment>
<evidence type="ECO:0000313" key="1">
    <source>
        <dbReference type="EMBL" id="KUM48494.1"/>
    </source>
</evidence>
<accession>A0A101M002</accession>
<organism evidence="1">
    <name type="scientific">Picea glauca</name>
    <name type="common">White spruce</name>
    <name type="synonym">Pinus glauca</name>
    <dbReference type="NCBI Taxonomy" id="3330"/>
    <lineage>
        <taxon>Eukaryota</taxon>
        <taxon>Viridiplantae</taxon>
        <taxon>Streptophyta</taxon>
        <taxon>Embryophyta</taxon>
        <taxon>Tracheophyta</taxon>
        <taxon>Spermatophyta</taxon>
        <taxon>Pinopsida</taxon>
        <taxon>Pinidae</taxon>
        <taxon>Conifers I</taxon>
        <taxon>Pinales</taxon>
        <taxon>Pinaceae</taxon>
        <taxon>Picea</taxon>
    </lineage>
</organism>
<geneLocation type="mitochondrion" evidence="1"/>
<sequence>MMGFSLSQDLDLHLEPGLITEILDKLLLSSSSPLPPFMIPMYIEEMLVNTLRSLNMIEQPDLKQPDLLLSTLIT</sequence>
<protein>
    <submittedName>
        <fullName evidence="1">Uncharacterized protein</fullName>
    </submittedName>
</protein>
<name>A0A101M002_PICGL</name>
<keyword evidence="1" id="KW-0496">Mitochondrion</keyword>
<dbReference type="AlphaFoldDB" id="A0A101M002"/>
<dbReference type="EMBL" id="LKAM01000005">
    <property type="protein sequence ID" value="KUM48494.1"/>
    <property type="molecule type" value="Genomic_DNA"/>
</dbReference>
<proteinExistence type="predicted"/>
<gene>
    <name evidence="1" type="ORF">ABT39_MTgene4509</name>
</gene>